<feature type="compositionally biased region" description="Polar residues" evidence="1">
    <location>
        <begin position="252"/>
        <end position="265"/>
    </location>
</feature>
<accession>A0AAD4LL81</accession>
<gene>
    <name evidence="2" type="ORF">EDB92DRAFT_689431</name>
</gene>
<evidence type="ECO:0000313" key="2">
    <source>
        <dbReference type="EMBL" id="KAH8991279.1"/>
    </source>
</evidence>
<organism evidence="2 3">
    <name type="scientific">Lactarius akahatsu</name>
    <dbReference type="NCBI Taxonomy" id="416441"/>
    <lineage>
        <taxon>Eukaryota</taxon>
        <taxon>Fungi</taxon>
        <taxon>Dikarya</taxon>
        <taxon>Basidiomycota</taxon>
        <taxon>Agaricomycotina</taxon>
        <taxon>Agaricomycetes</taxon>
        <taxon>Russulales</taxon>
        <taxon>Russulaceae</taxon>
        <taxon>Lactarius</taxon>
    </lineage>
</organism>
<feature type="compositionally biased region" description="Polar residues" evidence="1">
    <location>
        <begin position="174"/>
        <end position="208"/>
    </location>
</feature>
<feature type="compositionally biased region" description="Low complexity" evidence="1">
    <location>
        <begin position="10"/>
        <end position="38"/>
    </location>
</feature>
<sequence length="293" mass="31584">MSYYSNQYGTQQTGAQNVPQQQQQQQQQQRQRQSASQPRYQTSTSAQVSSRSEYPEQSVTVYPSYNNGAPQAQQAYLDPYGAGYATGNPAFPEPHSSPTSGSLQRSPFGQSATQYPSASSSVQRSPSEQSAGHYSSTSSSVQRNYSGQPTTLYAPSSGSVQHSQPATHYPPASSAVQHNYTGQSTTYYPPTQAFDSTNTSYPGSQPAPTSHYGVPHGHGTNASDGSRSSNHLYQTAAPVTHGTLEPPYRGVQPSQERGVASSQPYRQDAYEYDNVDEHRSKGPSAPPVRGPSE</sequence>
<feature type="compositionally biased region" description="Polar residues" evidence="1">
    <location>
        <begin position="132"/>
        <end position="166"/>
    </location>
</feature>
<feature type="compositionally biased region" description="Polar residues" evidence="1">
    <location>
        <begin position="220"/>
        <end position="233"/>
    </location>
</feature>
<protein>
    <submittedName>
        <fullName evidence="2">Uncharacterized protein</fullName>
    </submittedName>
</protein>
<feature type="compositionally biased region" description="Low complexity" evidence="1">
    <location>
        <begin position="116"/>
        <end position="131"/>
    </location>
</feature>
<feature type="region of interest" description="Disordered" evidence="1">
    <location>
        <begin position="1"/>
        <end position="293"/>
    </location>
</feature>
<proteinExistence type="predicted"/>
<evidence type="ECO:0000256" key="1">
    <source>
        <dbReference type="SAM" id="MobiDB-lite"/>
    </source>
</evidence>
<dbReference type="EMBL" id="JAKELL010000027">
    <property type="protein sequence ID" value="KAH8991279.1"/>
    <property type="molecule type" value="Genomic_DNA"/>
</dbReference>
<reference evidence="2" key="1">
    <citation type="submission" date="2022-01" db="EMBL/GenBank/DDBJ databases">
        <title>Comparative genomics reveals a dynamic genome evolution in the ectomycorrhizal milk-cap (Lactarius) mushrooms.</title>
        <authorList>
            <consortium name="DOE Joint Genome Institute"/>
            <person name="Lebreton A."/>
            <person name="Tang N."/>
            <person name="Kuo A."/>
            <person name="LaButti K."/>
            <person name="Drula E."/>
            <person name="Barry K."/>
            <person name="Clum A."/>
            <person name="Lipzen A."/>
            <person name="Mousain D."/>
            <person name="Ng V."/>
            <person name="Wang R."/>
            <person name="Wang X."/>
            <person name="Dai Y."/>
            <person name="Henrissat B."/>
            <person name="Grigoriev I.V."/>
            <person name="Guerin-Laguette A."/>
            <person name="Yu F."/>
            <person name="Martin F.M."/>
        </authorList>
    </citation>
    <scope>NUCLEOTIDE SEQUENCE</scope>
    <source>
        <strain evidence="2">QP</strain>
    </source>
</reference>
<feature type="compositionally biased region" description="Pro residues" evidence="1">
    <location>
        <begin position="284"/>
        <end position="293"/>
    </location>
</feature>
<evidence type="ECO:0000313" key="3">
    <source>
        <dbReference type="Proteomes" id="UP001201163"/>
    </source>
</evidence>
<dbReference type="AlphaFoldDB" id="A0AAD4LL81"/>
<dbReference type="Proteomes" id="UP001201163">
    <property type="component" value="Unassembled WGS sequence"/>
</dbReference>
<name>A0AAD4LL81_9AGAM</name>
<feature type="compositionally biased region" description="Polar residues" evidence="1">
    <location>
        <begin position="96"/>
        <end position="115"/>
    </location>
</feature>
<feature type="compositionally biased region" description="Polar residues" evidence="1">
    <location>
        <begin position="39"/>
        <end position="74"/>
    </location>
</feature>
<keyword evidence="3" id="KW-1185">Reference proteome</keyword>
<comment type="caution">
    <text evidence="2">The sequence shown here is derived from an EMBL/GenBank/DDBJ whole genome shotgun (WGS) entry which is preliminary data.</text>
</comment>